<protein>
    <submittedName>
        <fullName evidence="2">Uncharacterized protein</fullName>
    </submittedName>
</protein>
<evidence type="ECO:0000256" key="1">
    <source>
        <dbReference type="SAM" id="MobiDB-lite"/>
    </source>
</evidence>
<dbReference type="RefSeq" id="WP_170196144.1">
    <property type="nucleotide sequence ID" value="NZ_JABBNB010000025.1"/>
</dbReference>
<organism evidence="2 3">
    <name type="scientific">Gordonia asplenii</name>
    <dbReference type="NCBI Taxonomy" id="2725283"/>
    <lineage>
        <taxon>Bacteria</taxon>
        <taxon>Bacillati</taxon>
        <taxon>Actinomycetota</taxon>
        <taxon>Actinomycetes</taxon>
        <taxon>Mycobacteriales</taxon>
        <taxon>Gordoniaceae</taxon>
        <taxon>Gordonia</taxon>
    </lineage>
</organism>
<reference evidence="2 3" key="1">
    <citation type="submission" date="2020-04" db="EMBL/GenBank/DDBJ databases">
        <title>Gordonia sp. nov. TBRC 11910.</title>
        <authorList>
            <person name="Suriyachadkun C."/>
        </authorList>
    </citation>
    <scope>NUCLEOTIDE SEQUENCE [LARGE SCALE GENOMIC DNA]</scope>
    <source>
        <strain evidence="2 3">TBRC 11910</strain>
    </source>
</reference>
<comment type="caution">
    <text evidence="2">The sequence shown here is derived from an EMBL/GenBank/DDBJ whole genome shotgun (WGS) entry which is preliminary data.</text>
</comment>
<feature type="compositionally biased region" description="Polar residues" evidence="1">
    <location>
        <begin position="9"/>
        <end position="20"/>
    </location>
</feature>
<dbReference type="EMBL" id="JABBNB010000025">
    <property type="protein sequence ID" value="NMO03642.1"/>
    <property type="molecule type" value="Genomic_DNA"/>
</dbReference>
<gene>
    <name evidence="2" type="ORF">HH308_20715</name>
</gene>
<feature type="region of interest" description="Disordered" evidence="1">
    <location>
        <begin position="1"/>
        <end position="24"/>
    </location>
</feature>
<dbReference type="Proteomes" id="UP000550729">
    <property type="component" value="Unassembled WGS sequence"/>
</dbReference>
<sequence length="50" mass="5772">MEVNDNDTTHNSDTVHNSDTALPPHIEAYLARQRSWHRFLRGTGLDRTPK</sequence>
<proteinExistence type="predicted"/>
<evidence type="ECO:0000313" key="2">
    <source>
        <dbReference type="EMBL" id="NMO03642.1"/>
    </source>
</evidence>
<dbReference type="AlphaFoldDB" id="A0A848KZK0"/>
<name>A0A848KZK0_9ACTN</name>
<accession>A0A848KZK0</accession>
<evidence type="ECO:0000313" key="3">
    <source>
        <dbReference type="Proteomes" id="UP000550729"/>
    </source>
</evidence>
<keyword evidence="3" id="KW-1185">Reference proteome</keyword>